<dbReference type="PANTHER" id="PTHR19980">
    <property type="entry name" value="RNA CLEAVAGE STIMULATION FACTOR"/>
    <property type="match status" value="1"/>
</dbReference>
<organism evidence="6">
    <name type="scientific">Auxenochlorella protothecoides</name>
    <name type="common">Green microalga</name>
    <name type="synonym">Chlorella protothecoides</name>
    <dbReference type="NCBI Taxonomy" id="3075"/>
    <lineage>
        <taxon>Eukaryota</taxon>
        <taxon>Viridiplantae</taxon>
        <taxon>Chlorophyta</taxon>
        <taxon>core chlorophytes</taxon>
        <taxon>Trebouxiophyceae</taxon>
        <taxon>Chlorellales</taxon>
        <taxon>Chlorellaceae</taxon>
        <taxon>Auxenochlorella</taxon>
    </lineage>
</organism>
<reference evidence="6" key="1">
    <citation type="submission" date="2015-08" db="EMBL/GenBank/DDBJ databases">
        <authorList>
            <person name="Babu N.S."/>
            <person name="Beckwith C.J."/>
            <person name="Beseler K.G."/>
            <person name="Brison A."/>
            <person name="Carone J.V."/>
            <person name="Caskin T.P."/>
            <person name="Diamond M."/>
            <person name="Durham M.E."/>
            <person name="Foxe J.M."/>
            <person name="Go M."/>
            <person name="Henderson B.A."/>
            <person name="Jones I.B."/>
            <person name="McGettigan J.A."/>
            <person name="Micheletti S.J."/>
            <person name="Nasrallah M.E."/>
            <person name="Ortiz D."/>
            <person name="Piller C.R."/>
            <person name="Privatt S.R."/>
            <person name="Schneider S.L."/>
            <person name="Sharp S."/>
            <person name="Smith T.C."/>
            <person name="Stanton J.D."/>
            <person name="Ullery H.E."/>
            <person name="Wilson R.J."/>
            <person name="Serrano M.G."/>
            <person name="Buck G."/>
            <person name="Lee V."/>
            <person name="Wang Y."/>
            <person name="Carvalho R."/>
            <person name="Voegtly L."/>
            <person name="Shi R."/>
            <person name="Duckworth R."/>
            <person name="Johnson A."/>
            <person name="Loviza R."/>
            <person name="Walstead R."/>
            <person name="Shah Z."/>
            <person name="Kiflezghi M."/>
            <person name="Wade K."/>
            <person name="Ball S.L."/>
            <person name="Bradley K.W."/>
            <person name="Asai D.J."/>
            <person name="Bowman C.A."/>
            <person name="Russell D.A."/>
            <person name="Pope W.H."/>
            <person name="Jacobs-Sera D."/>
            <person name="Hendrix R.W."/>
            <person name="Hatfull G.F."/>
        </authorList>
    </citation>
    <scope>NUCLEOTIDE SEQUENCE</scope>
</reference>
<feature type="region of interest" description="Disordered" evidence="4">
    <location>
        <begin position="569"/>
        <end position="633"/>
    </location>
</feature>
<dbReference type="InterPro" id="IPR008847">
    <property type="entry name" value="Suf"/>
</dbReference>
<dbReference type="PANTHER" id="PTHR19980:SF0">
    <property type="entry name" value="CLEAVAGE STIMULATION FACTOR SUBUNIT 3"/>
    <property type="match status" value="1"/>
</dbReference>
<dbReference type="SUPFAM" id="SSF48452">
    <property type="entry name" value="TPR-like"/>
    <property type="match status" value="1"/>
</dbReference>
<evidence type="ECO:0000313" key="6">
    <source>
        <dbReference type="EMBL" id="JAT78131.1"/>
    </source>
</evidence>
<comment type="subcellular location">
    <subcellularLocation>
        <location evidence="1">Nucleus</location>
    </subcellularLocation>
</comment>
<protein>
    <recommendedName>
        <fullName evidence="5">Suppressor of forked domain-containing protein</fullName>
    </recommendedName>
</protein>
<evidence type="ECO:0000256" key="1">
    <source>
        <dbReference type="ARBA" id="ARBA00004123"/>
    </source>
</evidence>
<dbReference type="SMART" id="SM00386">
    <property type="entry name" value="HAT"/>
    <property type="match status" value="7"/>
</dbReference>
<feature type="domain" description="Suppressor of forked" evidence="5">
    <location>
        <begin position="6"/>
        <end position="526"/>
    </location>
</feature>
<sequence length="765" mass="80801">MGGSDRATSLRARVQADPYDQDAWDDLLDELKTQKDVTAVREAYEALLAEFPTAALYWKDFAEFEVGHGGNNAAKVVYSRCLLQCPNTDLWRSYLQLVRRVNEKRGAAGLGEVRQAFEYTLDRLGQDVGSGAIWQDYVAFLQAPRLGSPELAALFGGADASQEDSARMVALRRAFQKAILVPGPASDALWAAYEAFELAGANKALGRRAVDEWRPRWQAARALSTQRATLAGRLAHHALPAPPGRSRRPRVAAAALAAAREWLAWEASNPQALDPATLAARVGLAHDQALALHPAHPDLALAYAAWHARGSGGGGEAAALAVLDAARRAAGPPSLALHLAAAEAHERRGALNDARAVHEETVAGLGPDAAGAGESDNDTKGLGLDQAQGTLAWVQYLRFCARAESLTAARKAFLRARRWEGLGWQAFAASADLEWAAAGGVDTVPRKILELGLERHLAEPGYVLHYLAFLRGLGDVANARALLERALPAMPAERGRPLWDAYLVLEAEAGTLGTLRGVEERRRVALAALGPPRPASAEAVAEAGLKYGALGLLPVHPDAAASWRAALGERDGGDAAPAPSDADSSDEDGGVPPRGTRHGAFGGESAARTRGHDRASPAPRPASPSRATEGPRSLPRELQAFIRDLPPAHALDGPTPDVDQVLSVIMANDYSPAGIDAHEFAAARERRRQRAQREAEAYGNPAAPGFAAGPGGAVPAGMQPPAPKRKPDYGSDSGEEEGYGHTAGGAAGGAAGADVYRMRRKMARP</sequence>
<dbReference type="GO" id="GO:0003729">
    <property type="term" value="F:mRNA binding"/>
    <property type="evidence" value="ECO:0007669"/>
    <property type="project" value="TreeGrafter"/>
</dbReference>
<dbReference type="InterPro" id="IPR045243">
    <property type="entry name" value="Rna14-like"/>
</dbReference>
<dbReference type="Gene3D" id="1.25.40.1040">
    <property type="match status" value="1"/>
</dbReference>
<accession>A0A1D2AGC7</accession>
<evidence type="ECO:0000256" key="3">
    <source>
        <dbReference type="ARBA" id="ARBA00023242"/>
    </source>
</evidence>
<evidence type="ECO:0000259" key="5">
    <source>
        <dbReference type="Pfam" id="PF05843"/>
    </source>
</evidence>
<gene>
    <name evidence="6" type="ORF">g.10954</name>
</gene>
<proteinExistence type="predicted"/>
<evidence type="ECO:0000256" key="2">
    <source>
        <dbReference type="ARBA" id="ARBA00022737"/>
    </source>
</evidence>
<evidence type="ECO:0000256" key="4">
    <source>
        <dbReference type="SAM" id="MobiDB-lite"/>
    </source>
</evidence>
<dbReference type="InterPro" id="IPR011990">
    <property type="entry name" value="TPR-like_helical_dom_sf"/>
</dbReference>
<keyword evidence="3" id="KW-0539">Nucleus</keyword>
<dbReference type="Pfam" id="PF05843">
    <property type="entry name" value="Suf"/>
    <property type="match status" value="1"/>
</dbReference>
<name>A0A1D2AGC7_AUXPR</name>
<dbReference type="GO" id="GO:0005634">
    <property type="term" value="C:nucleus"/>
    <property type="evidence" value="ECO:0007669"/>
    <property type="project" value="UniProtKB-SubCell"/>
</dbReference>
<keyword evidence="2" id="KW-0677">Repeat</keyword>
<feature type="compositionally biased region" description="Gly residues" evidence="4">
    <location>
        <begin position="741"/>
        <end position="751"/>
    </location>
</feature>
<feature type="region of interest" description="Disordered" evidence="4">
    <location>
        <begin position="691"/>
        <end position="765"/>
    </location>
</feature>
<dbReference type="EMBL" id="GDKF01000491">
    <property type="protein sequence ID" value="JAT78131.1"/>
    <property type="molecule type" value="Transcribed_RNA"/>
</dbReference>
<dbReference type="InterPro" id="IPR003107">
    <property type="entry name" value="HAT"/>
</dbReference>
<dbReference type="GO" id="GO:0031124">
    <property type="term" value="P:mRNA 3'-end processing"/>
    <property type="evidence" value="ECO:0007669"/>
    <property type="project" value="InterPro"/>
</dbReference>
<feature type="compositionally biased region" description="Low complexity" evidence="4">
    <location>
        <begin position="697"/>
        <end position="707"/>
    </location>
</feature>
<dbReference type="AlphaFoldDB" id="A0A1D2AGC7"/>